<gene>
    <name evidence="1" type="ORF">PAAG_11781</name>
</gene>
<dbReference type="GeneID" id="26970664"/>
<reference evidence="1 2" key="1">
    <citation type="journal article" date="2011" name="PLoS Genet.">
        <title>Comparative genomic analysis of human fungal pathogens causing paracoccidioidomycosis.</title>
        <authorList>
            <person name="Desjardins C.A."/>
            <person name="Champion M.D."/>
            <person name="Holder J.W."/>
            <person name="Muszewska A."/>
            <person name="Goldberg J."/>
            <person name="Bailao A.M."/>
            <person name="Brigido M.M."/>
            <person name="Ferreira M.E."/>
            <person name="Garcia A.M."/>
            <person name="Grynberg M."/>
            <person name="Gujja S."/>
            <person name="Heiman D.I."/>
            <person name="Henn M.R."/>
            <person name="Kodira C.D."/>
            <person name="Leon-Narvaez H."/>
            <person name="Longo L.V."/>
            <person name="Ma L.J."/>
            <person name="Malavazi I."/>
            <person name="Matsuo A.L."/>
            <person name="Morais F.V."/>
            <person name="Pereira M."/>
            <person name="Rodriguez-Brito S."/>
            <person name="Sakthikumar S."/>
            <person name="Salem-Izacc S.M."/>
            <person name="Sykes S.M."/>
            <person name="Teixeira M.M."/>
            <person name="Vallejo M.C."/>
            <person name="Walter M.E."/>
            <person name="Yandava C."/>
            <person name="Young S."/>
            <person name="Zeng Q."/>
            <person name="Zucker J."/>
            <person name="Felipe M.S."/>
            <person name="Goldman G.H."/>
            <person name="Haas B.J."/>
            <person name="McEwen J.G."/>
            <person name="Nino-Vega G."/>
            <person name="Puccia R."/>
            <person name="San-Blas G."/>
            <person name="Soares C.M."/>
            <person name="Birren B.W."/>
            <person name="Cuomo C.A."/>
        </authorList>
    </citation>
    <scope>NUCLEOTIDE SEQUENCE [LARGE SCALE GENOMIC DNA]</scope>
    <source>
        <strain evidence="2">ATCC MYA-826 / Pb01</strain>
    </source>
</reference>
<dbReference type="RefSeq" id="XP_015703057.1">
    <property type="nucleotide sequence ID" value="XM_015847366.1"/>
</dbReference>
<protein>
    <submittedName>
        <fullName evidence="1">Uncharacterized protein</fullName>
    </submittedName>
</protein>
<dbReference type="HOGENOM" id="CLU_2979705_0_0_1"/>
<dbReference type="Proteomes" id="UP000002059">
    <property type="component" value="Partially assembled WGS sequence"/>
</dbReference>
<organism evidence="1 2">
    <name type="scientific">Paracoccidioides lutzii (strain ATCC MYA-826 / Pb01)</name>
    <name type="common">Paracoccidioides brasiliensis</name>
    <dbReference type="NCBI Taxonomy" id="502779"/>
    <lineage>
        <taxon>Eukaryota</taxon>
        <taxon>Fungi</taxon>
        <taxon>Dikarya</taxon>
        <taxon>Ascomycota</taxon>
        <taxon>Pezizomycotina</taxon>
        <taxon>Eurotiomycetes</taxon>
        <taxon>Eurotiomycetidae</taxon>
        <taxon>Onygenales</taxon>
        <taxon>Ajellomycetaceae</taxon>
        <taxon>Paracoccidioides</taxon>
    </lineage>
</organism>
<dbReference type="AlphaFoldDB" id="A0A0A2V220"/>
<dbReference type="OrthoDB" id="310870at2759"/>
<evidence type="ECO:0000313" key="2">
    <source>
        <dbReference type="Proteomes" id="UP000002059"/>
    </source>
</evidence>
<name>A0A0A2V220_PARBA</name>
<proteinExistence type="predicted"/>
<dbReference type="EMBL" id="KN294000">
    <property type="protein sequence ID" value="KGQ01543.1"/>
    <property type="molecule type" value="Genomic_DNA"/>
</dbReference>
<sequence>MSRPDSLSIFLPDNDSFELPMIADDKPVAPIIKKLSDSIIQAIPVAPYSFDQMWATTA</sequence>
<dbReference type="KEGG" id="pbl:PAAG_11781"/>
<keyword evidence="2" id="KW-1185">Reference proteome</keyword>
<accession>A0A0A2V220</accession>
<dbReference type="VEuPathDB" id="FungiDB:PAAG_11781"/>
<evidence type="ECO:0000313" key="1">
    <source>
        <dbReference type="EMBL" id="KGQ01543.1"/>
    </source>
</evidence>